<dbReference type="PANTHER" id="PTHR10689:SF6">
    <property type="entry name" value="MICROSOMAL GLUTATHIONE S-TRANSFERASE 1"/>
    <property type="match status" value="1"/>
</dbReference>
<organism evidence="14 15">
    <name type="scientific">Variovorax dokdonensis</name>
    <dbReference type="NCBI Taxonomy" id="344883"/>
    <lineage>
        <taxon>Bacteria</taxon>
        <taxon>Pseudomonadati</taxon>
        <taxon>Pseudomonadota</taxon>
        <taxon>Betaproteobacteria</taxon>
        <taxon>Burkholderiales</taxon>
        <taxon>Comamonadaceae</taxon>
        <taxon>Variovorax</taxon>
    </lineage>
</organism>
<evidence type="ECO:0000256" key="3">
    <source>
        <dbReference type="ARBA" id="ARBA00012452"/>
    </source>
</evidence>
<feature type="transmembrane region" description="Helical" evidence="13">
    <location>
        <begin position="129"/>
        <end position="153"/>
    </location>
</feature>
<keyword evidence="8" id="KW-0007">Acetylation</keyword>
<evidence type="ECO:0000256" key="5">
    <source>
        <dbReference type="ARBA" id="ARBA00022692"/>
    </source>
</evidence>
<keyword evidence="9 13" id="KW-0472">Membrane</keyword>
<dbReference type="RefSeq" id="WP_286661695.1">
    <property type="nucleotide sequence ID" value="NZ_JASZYV010000004.1"/>
</dbReference>
<evidence type="ECO:0000256" key="7">
    <source>
        <dbReference type="ARBA" id="ARBA00022989"/>
    </source>
</evidence>
<keyword evidence="6" id="KW-0256">Endoplasmic reticulum</keyword>
<dbReference type="EC" id="2.5.1.18" evidence="3"/>
<evidence type="ECO:0000256" key="8">
    <source>
        <dbReference type="ARBA" id="ARBA00022990"/>
    </source>
</evidence>
<keyword evidence="5 13" id="KW-0812">Transmembrane</keyword>
<evidence type="ECO:0000256" key="9">
    <source>
        <dbReference type="ARBA" id="ARBA00023136"/>
    </source>
</evidence>
<dbReference type="InterPro" id="IPR040162">
    <property type="entry name" value="MGST1-like"/>
</dbReference>
<keyword evidence="7 13" id="KW-1133">Transmembrane helix</keyword>
<comment type="subcellular location">
    <subcellularLocation>
        <location evidence="2">Endoplasmic reticulum membrane</location>
        <topology evidence="2">Multi-pass membrane protein</topology>
    </subcellularLocation>
</comment>
<gene>
    <name evidence="14" type="ORF">QTH91_18930</name>
</gene>
<proteinExistence type="predicted"/>
<protein>
    <recommendedName>
        <fullName evidence="11">Microsomal glutathione S-transferase 1</fullName>
        <ecNumber evidence="3">2.5.1.18</ecNumber>
    </recommendedName>
</protein>
<evidence type="ECO:0000256" key="4">
    <source>
        <dbReference type="ARBA" id="ARBA00022679"/>
    </source>
</evidence>
<comment type="caution">
    <text evidence="14">The sequence shown here is derived from an EMBL/GenBank/DDBJ whole genome shotgun (WGS) entry which is preliminary data.</text>
</comment>
<dbReference type="SUPFAM" id="SSF161084">
    <property type="entry name" value="MAPEG domain-like"/>
    <property type="match status" value="1"/>
</dbReference>
<sequence length="155" mass="17437">MNAYSLDNPIFQIYAVAASLAILKLIGHAFYTVYRMVRSDGGYLNPEDIRKTLFNPHPQATQLQAYEDVERARRMHRNELENTPAFLAAGLLLVAAQPSQMFAMITMFGYLAARLAHSYAYATERDHEVRAACFTVGAVFTVAMVLYVLVSLLQR</sequence>
<evidence type="ECO:0000256" key="11">
    <source>
        <dbReference type="ARBA" id="ARBA00039397"/>
    </source>
</evidence>
<evidence type="ECO:0000256" key="12">
    <source>
        <dbReference type="ARBA" id="ARBA00049385"/>
    </source>
</evidence>
<comment type="catalytic activity">
    <reaction evidence="12">
        <text>RX + glutathione = an S-substituted glutathione + a halide anion + H(+)</text>
        <dbReference type="Rhea" id="RHEA:16437"/>
        <dbReference type="ChEBI" id="CHEBI:15378"/>
        <dbReference type="ChEBI" id="CHEBI:16042"/>
        <dbReference type="ChEBI" id="CHEBI:17792"/>
        <dbReference type="ChEBI" id="CHEBI:57925"/>
        <dbReference type="ChEBI" id="CHEBI:90779"/>
        <dbReference type="EC" id="2.5.1.18"/>
    </reaction>
    <physiologicalReaction direction="left-to-right" evidence="12">
        <dbReference type="Rhea" id="RHEA:16438"/>
    </physiologicalReaction>
</comment>
<keyword evidence="15" id="KW-1185">Reference proteome</keyword>
<keyword evidence="4" id="KW-0808">Transferase</keyword>
<reference evidence="14" key="1">
    <citation type="submission" date="2023-06" db="EMBL/GenBank/DDBJ databases">
        <authorList>
            <person name="Jiang Y."/>
            <person name="Liu Q."/>
        </authorList>
    </citation>
    <scope>NUCLEOTIDE SEQUENCE</scope>
    <source>
        <strain evidence="14">CGMCC 1.12089</strain>
    </source>
</reference>
<evidence type="ECO:0000256" key="10">
    <source>
        <dbReference type="ARBA" id="ARBA00038540"/>
    </source>
</evidence>
<dbReference type="EMBL" id="JASZYV010000004">
    <property type="protein sequence ID" value="MDM0046571.1"/>
    <property type="molecule type" value="Genomic_DNA"/>
</dbReference>
<evidence type="ECO:0000313" key="15">
    <source>
        <dbReference type="Proteomes" id="UP001174908"/>
    </source>
</evidence>
<dbReference type="Proteomes" id="UP001174908">
    <property type="component" value="Unassembled WGS sequence"/>
</dbReference>
<comment type="subunit">
    <text evidence="10">Homotrimer; The trimer binds only one molecule of glutathione.</text>
</comment>
<comment type="function">
    <text evidence="1">Conjugation of reduced glutathione to a wide number of exogenous and endogenous hydrophobic electrophiles.</text>
</comment>
<evidence type="ECO:0000256" key="1">
    <source>
        <dbReference type="ARBA" id="ARBA00003701"/>
    </source>
</evidence>
<dbReference type="InterPro" id="IPR001129">
    <property type="entry name" value="Membr-assoc_MAPEG"/>
</dbReference>
<dbReference type="InterPro" id="IPR023352">
    <property type="entry name" value="MAPEG-like_dom_sf"/>
</dbReference>
<evidence type="ECO:0000256" key="6">
    <source>
        <dbReference type="ARBA" id="ARBA00022824"/>
    </source>
</evidence>
<dbReference type="Pfam" id="PF01124">
    <property type="entry name" value="MAPEG"/>
    <property type="match status" value="1"/>
</dbReference>
<feature type="transmembrane region" description="Helical" evidence="13">
    <location>
        <begin position="85"/>
        <end position="109"/>
    </location>
</feature>
<name>A0ABT7NF48_9BURK</name>
<evidence type="ECO:0000313" key="14">
    <source>
        <dbReference type="EMBL" id="MDM0046571.1"/>
    </source>
</evidence>
<dbReference type="PANTHER" id="PTHR10689">
    <property type="entry name" value="MICROSOMAL GLUTATHIONE S-TRANSFERASE 1"/>
    <property type="match status" value="1"/>
</dbReference>
<evidence type="ECO:0000256" key="2">
    <source>
        <dbReference type="ARBA" id="ARBA00004477"/>
    </source>
</evidence>
<feature type="transmembrane region" description="Helical" evidence="13">
    <location>
        <begin position="12"/>
        <end position="34"/>
    </location>
</feature>
<evidence type="ECO:0000256" key="13">
    <source>
        <dbReference type="SAM" id="Phobius"/>
    </source>
</evidence>
<accession>A0ABT7NF48</accession>
<dbReference type="Gene3D" id="1.20.120.550">
    <property type="entry name" value="Membrane associated eicosanoid/glutathione metabolism-like domain"/>
    <property type="match status" value="1"/>
</dbReference>